<feature type="chain" id="PRO_5038704598" description="SsuA/THI5-like domain-containing protein" evidence="1">
    <location>
        <begin position="24"/>
        <end position="341"/>
    </location>
</feature>
<organism evidence="3 4">
    <name type="scientific">Clostridium kluyveri</name>
    <dbReference type="NCBI Taxonomy" id="1534"/>
    <lineage>
        <taxon>Bacteria</taxon>
        <taxon>Bacillati</taxon>
        <taxon>Bacillota</taxon>
        <taxon>Clostridia</taxon>
        <taxon>Eubacteriales</taxon>
        <taxon>Clostridiaceae</taxon>
        <taxon>Clostridium</taxon>
    </lineage>
</organism>
<evidence type="ECO:0000313" key="4">
    <source>
        <dbReference type="Proteomes" id="UP000184604"/>
    </source>
</evidence>
<keyword evidence="1" id="KW-0732">Signal</keyword>
<dbReference type="AlphaFoldDB" id="A0A1L5FAR0"/>
<dbReference type="RefSeq" id="WP_073539667.1">
    <property type="nucleotide sequence ID" value="NZ_CP018335.1"/>
</dbReference>
<dbReference type="Gene3D" id="3.40.190.10">
    <property type="entry name" value="Periplasmic binding protein-like II"/>
    <property type="match status" value="2"/>
</dbReference>
<evidence type="ECO:0000313" key="3">
    <source>
        <dbReference type="EMBL" id="APM40057.1"/>
    </source>
</evidence>
<dbReference type="EMBL" id="CP018335">
    <property type="protein sequence ID" value="APM40057.1"/>
    <property type="molecule type" value="Genomic_DNA"/>
</dbReference>
<sequence length="341" mass="37846">MNKLLKKVTMISLSLAIIFNVVGCSSKSSETNSNTTTSSDGKKLDVIKIATQTGFNEFDIADELGFFKEEGIQLEYTGVLKGSTAIQAVLTGSNDVFDGHPIDVALAQLAGAKIKVVATGMIDNEKFVHMNYMVNSKSSIKSPEDLKNKKFKIAVANRNSCAEIIALEYFKKYNIPKSNAEFVIMPSNQQEQALSQSLVDIAALHPPYIKKAQIDGGVSSLFTSYEVTQGPAGGASTRGFSDEFIKEHPDTVKRFVKVLVKTHKWINTHQQQANEIIAKRFNMKISQVEPFWYDENDYVNPEYIQKWLDMSEETGILEKGAIKASDIYTNKFSPNPKYAGK</sequence>
<name>A0A1L5FAR0_CLOKL</name>
<accession>A0A1L5FAR0</accession>
<evidence type="ECO:0000256" key="1">
    <source>
        <dbReference type="SAM" id="SignalP"/>
    </source>
</evidence>
<dbReference type="SUPFAM" id="SSF53850">
    <property type="entry name" value="Periplasmic binding protein-like II"/>
    <property type="match status" value="1"/>
</dbReference>
<feature type="signal peptide" evidence="1">
    <location>
        <begin position="1"/>
        <end position="23"/>
    </location>
</feature>
<dbReference type="Pfam" id="PF09084">
    <property type="entry name" value="NMT1"/>
    <property type="match status" value="1"/>
</dbReference>
<dbReference type="Proteomes" id="UP000184604">
    <property type="component" value="Chromosome"/>
</dbReference>
<proteinExistence type="predicted"/>
<reference evidence="3 4" key="1">
    <citation type="submission" date="2016-12" db="EMBL/GenBank/DDBJ databases">
        <title>Complete genome sequence of Clostridium kluyveri JZZ isolated from the pit mud of a Chinese flavor liquor-making factory.</title>
        <authorList>
            <person name="Wang Y."/>
        </authorList>
    </citation>
    <scope>NUCLEOTIDE SEQUENCE [LARGE SCALE GENOMIC DNA]</scope>
    <source>
        <strain evidence="3 4">JZZ</strain>
    </source>
</reference>
<protein>
    <recommendedName>
        <fullName evidence="2">SsuA/THI5-like domain-containing protein</fullName>
    </recommendedName>
</protein>
<feature type="domain" description="SsuA/THI5-like" evidence="2">
    <location>
        <begin position="60"/>
        <end position="273"/>
    </location>
</feature>
<dbReference type="PANTHER" id="PTHR30024">
    <property type="entry name" value="ALIPHATIC SULFONATES-BINDING PROTEIN-RELATED"/>
    <property type="match status" value="1"/>
</dbReference>
<dbReference type="InterPro" id="IPR015168">
    <property type="entry name" value="SsuA/THI5"/>
</dbReference>
<gene>
    <name evidence="3" type="ORF">BS101_15575</name>
</gene>
<evidence type="ECO:0000259" key="2">
    <source>
        <dbReference type="Pfam" id="PF09084"/>
    </source>
</evidence>